<dbReference type="eggNOG" id="ENOG502ZYPI">
    <property type="taxonomic scope" value="Bacteria"/>
</dbReference>
<dbReference type="EMBL" id="AQQX01000001">
    <property type="protein sequence ID" value="KGM50074.1"/>
    <property type="molecule type" value="Genomic_DNA"/>
</dbReference>
<name>A0A0A0EI38_9RHOB</name>
<feature type="transmembrane region" description="Helical" evidence="1">
    <location>
        <begin position="133"/>
        <end position="154"/>
    </location>
</feature>
<accession>A0A0A0EI38</accession>
<protein>
    <recommendedName>
        <fullName evidence="4">DUF3429 domain-containing protein</fullName>
    </recommendedName>
</protein>
<dbReference type="Pfam" id="PF11911">
    <property type="entry name" value="DUF3429"/>
    <property type="match status" value="1"/>
</dbReference>
<comment type="caution">
    <text evidence="2">The sequence shown here is derived from an EMBL/GenBank/DDBJ whole genome shotgun (WGS) entry which is preliminary data.</text>
</comment>
<sequence length="155" mass="16456">MGLGGIPRAPLALGLAGLLPFLAGAANSLGLTAGLSFPEPPHPFSILGEGPALLIAYATVILSFMSGILWGFATRSTRPAFYVLSVVPALWAFFTLGDPQDQLLRFMVGFLMLSLVEQLYIKAGLTPDWWQPLRATLTIVVLICLYCGTFAATAA</sequence>
<dbReference type="Proteomes" id="UP000030004">
    <property type="component" value="Unassembled WGS sequence"/>
</dbReference>
<keyword evidence="1" id="KW-0812">Transmembrane</keyword>
<feature type="transmembrane region" description="Helical" evidence="1">
    <location>
        <begin position="80"/>
        <end position="97"/>
    </location>
</feature>
<proteinExistence type="predicted"/>
<dbReference type="STRING" id="1461694.ATO9_00765"/>
<evidence type="ECO:0000256" key="1">
    <source>
        <dbReference type="SAM" id="Phobius"/>
    </source>
</evidence>
<dbReference type="OrthoDB" id="5297436at2"/>
<evidence type="ECO:0000313" key="3">
    <source>
        <dbReference type="Proteomes" id="UP000030004"/>
    </source>
</evidence>
<dbReference type="PANTHER" id="PTHR15887:SF1">
    <property type="entry name" value="TRANSMEMBRANE PROTEIN 69"/>
    <property type="match status" value="1"/>
</dbReference>
<dbReference type="InterPro" id="IPR021836">
    <property type="entry name" value="DUF3429"/>
</dbReference>
<keyword evidence="3" id="KW-1185">Reference proteome</keyword>
<evidence type="ECO:0000313" key="2">
    <source>
        <dbReference type="EMBL" id="KGM50074.1"/>
    </source>
</evidence>
<keyword evidence="1" id="KW-1133">Transmembrane helix</keyword>
<organism evidence="2 3">
    <name type="scientific">Pseudooceanicola atlanticus</name>
    <dbReference type="NCBI Taxonomy" id="1461694"/>
    <lineage>
        <taxon>Bacteria</taxon>
        <taxon>Pseudomonadati</taxon>
        <taxon>Pseudomonadota</taxon>
        <taxon>Alphaproteobacteria</taxon>
        <taxon>Rhodobacterales</taxon>
        <taxon>Paracoccaceae</taxon>
        <taxon>Pseudooceanicola</taxon>
    </lineage>
</organism>
<feature type="transmembrane region" description="Helical" evidence="1">
    <location>
        <begin position="54"/>
        <end position="73"/>
    </location>
</feature>
<evidence type="ECO:0008006" key="4">
    <source>
        <dbReference type="Google" id="ProtNLM"/>
    </source>
</evidence>
<dbReference type="RefSeq" id="WP_043743765.1">
    <property type="nucleotide sequence ID" value="NZ_AQQX01000001.1"/>
</dbReference>
<gene>
    <name evidence="2" type="ORF">ATO9_00765</name>
</gene>
<dbReference type="AlphaFoldDB" id="A0A0A0EI38"/>
<reference evidence="2 3" key="1">
    <citation type="journal article" date="2015" name="Antonie Van Leeuwenhoek">
        <title>Pseudooceanicola atlanticus gen. nov. sp. nov., isolated from surface seawater of the Atlantic Ocean and reclassification of Oceanicola batsensis, Oceanicola marinus, Oceanicola nitratireducens, Oceanicola nanhaiensis, Oceanicola antarcticus and Oceanicola flagellatus, as Pseudooceanicola batsensis comb. nov., Pseudooceanicola marinus comb. nov., Pseudooceanicola nitratireducens comb. nov., Pseudooceanicola nanhaiensis comb. nov., Pseudooceanicola antarcticus comb. nov., and Pseudooceanicola flagellatus comb. nov.</title>
        <authorList>
            <person name="Lai Q."/>
            <person name="Li G."/>
            <person name="Liu X."/>
            <person name="Du Y."/>
            <person name="Sun F."/>
            <person name="Shao Z."/>
        </authorList>
    </citation>
    <scope>NUCLEOTIDE SEQUENCE [LARGE SCALE GENOMIC DNA]</scope>
    <source>
        <strain evidence="2 3">22II-s11g</strain>
    </source>
</reference>
<dbReference type="PANTHER" id="PTHR15887">
    <property type="entry name" value="TRANSMEMBRANE PROTEIN 69"/>
    <property type="match status" value="1"/>
</dbReference>
<keyword evidence="1" id="KW-0472">Membrane</keyword>